<feature type="transmembrane region" description="Helical" evidence="1">
    <location>
        <begin position="54"/>
        <end position="75"/>
    </location>
</feature>
<proteinExistence type="predicted"/>
<feature type="transmembrane region" description="Helical" evidence="1">
    <location>
        <begin position="189"/>
        <end position="213"/>
    </location>
</feature>
<protein>
    <submittedName>
        <fullName evidence="2">Uncharacterized protein</fullName>
    </submittedName>
</protein>
<evidence type="ECO:0000256" key="1">
    <source>
        <dbReference type="SAM" id="Phobius"/>
    </source>
</evidence>
<feature type="transmembrane region" description="Helical" evidence="1">
    <location>
        <begin position="163"/>
        <end position="182"/>
    </location>
</feature>
<dbReference type="EMBL" id="CP035945">
    <property type="protein sequence ID" value="QBE99690.1"/>
    <property type="molecule type" value="Genomic_DNA"/>
</dbReference>
<evidence type="ECO:0000313" key="3">
    <source>
        <dbReference type="Proteomes" id="UP000289794"/>
    </source>
</evidence>
<accession>A0A4P6M7C1</accession>
<name>A0A4P6M7C1_9FIRM</name>
<organism evidence="2 3">
    <name type="scientific">Blautia producta</name>
    <dbReference type="NCBI Taxonomy" id="33035"/>
    <lineage>
        <taxon>Bacteria</taxon>
        <taxon>Bacillati</taxon>
        <taxon>Bacillota</taxon>
        <taxon>Clostridia</taxon>
        <taxon>Lachnospirales</taxon>
        <taxon>Lachnospiraceae</taxon>
        <taxon>Blautia</taxon>
    </lineage>
</organism>
<sequence length="257" mass="28908">MMQPENEFLEGMWEKAGRKEENLKLAEELSRIPRQEGLDSFLWDMFCGIGIRQLYAYMADILLLSFSLAVIFFYIGLKVVGIGSVTAYGVIFAGAPVLYASIFYLSLVKEKQNQTYEQLMSCKYTFFHLMTARMFFNSLLGLVFNMLYAFILAVRYQADVPRLLAAAFASLMIFSLLLVLGIERGRKIAWGAAVSGVWMVGNLLFMGLAANWYPVLLEQIPVVLFVAAGAAAAFIYIRHLLALCGQTFRKEYTNAAN</sequence>
<dbReference type="Proteomes" id="UP000289794">
    <property type="component" value="Chromosome"/>
</dbReference>
<feature type="transmembrane region" description="Helical" evidence="1">
    <location>
        <begin position="87"/>
        <end position="105"/>
    </location>
</feature>
<gene>
    <name evidence="2" type="ORF">PMF13cell1_05269</name>
</gene>
<dbReference type="KEGG" id="bpro:PMF13cell1_05269"/>
<feature type="transmembrane region" description="Helical" evidence="1">
    <location>
        <begin position="219"/>
        <end position="241"/>
    </location>
</feature>
<keyword evidence="1" id="KW-1133">Transmembrane helix</keyword>
<reference evidence="2 3" key="1">
    <citation type="submission" date="2019-01" db="EMBL/GenBank/DDBJ databases">
        <title>PMF-metabolizing Aryl O-demethylase.</title>
        <authorList>
            <person name="Kim M."/>
        </authorList>
    </citation>
    <scope>NUCLEOTIDE SEQUENCE [LARGE SCALE GENOMIC DNA]</scope>
    <source>
        <strain evidence="2 3">PMF1</strain>
    </source>
</reference>
<feature type="transmembrane region" description="Helical" evidence="1">
    <location>
        <begin position="126"/>
        <end position="151"/>
    </location>
</feature>
<dbReference type="AlphaFoldDB" id="A0A4P6M7C1"/>
<evidence type="ECO:0000313" key="2">
    <source>
        <dbReference type="EMBL" id="QBE99690.1"/>
    </source>
</evidence>
<keyword evidence="1" id="KW-0472">Membrane</keyword>
<dbReference type="RefSeq" id="WP_130182681.1">
    <property type="nucleotide sequence ID" value="NZ_CP035945.1"/>
</dbReference>
<keyword evidence="1" id="KW-0812">Transmembrane</keyword>